<dbReference type="EMBL" id="CP003495">
    <property type="protein sequence ID" value="AFY29058.1"/>
    <property type="molecule type" value="Genomic_DNA"/>
</dbReference>
<dbReference type="STRING" id="292564.Cyagr_1929"/>
<dbReference type="SMART" id="SM00642">
    <property type="entry name" value="Aamy"/>
    <property type="match status" value="1"/>
</dbReference>
<sequence length="662" mass="74044">MFDISEVGVLVSGSQVDFRLYLPNVDPASFEVFVYIIKRSEQFDRSVSAQKIKLSASSPPADNLWGDLPKGLWNATATLAEGDTYIYRYEIVGPSKSGSGRSTRSLFFGDPYARETADGTFSLLRVESAPAPLTDPAGYKVPELKDAVIYELNVDEFANTFSGIVERLPYLEGLGVNVLELMPINSVAEPSQWGYVPVFYFAPEERFGGPKGLRELVQASHEKGIAVILDMVYAHADFMFPYQVGYDPFFFLWRDHQYDDGRAIRRAPNPMSCAYSNFGNKNDFRMKSVQEFFAAVNQFWLNEYNIDGFRYDHVNGYLDKAPSVNSDGSINWYSAANRPTFVSLQTLSKEAYSHSKGISRFVNADGSSRIIQIAEDLGESAYQLEDRSNSAVNGCWEKSLHNIAKSMAAYDYLNADFGKELLLKDDRWGNSGYTGEKNVGGDTIPALPVQYLESHDESRLMYNVGSRKEWDESGGFDYQHGLQNQAWWKLQPYAIALMTCVGIPMLWAGQEFGENYGLPSSGMGRVRGARPLHWDYFYSPMSSVGGGTVLPLMQLYRILGDIRKAHPALKGNRETSVLEIEHLASKILVYRRWDGAQIVLIAINFSDSDQHVSIPFGEVGTWTDILQKAYGGTDAHTTVSVSSVSERITVSIPSNFGRIYLF</sequence>
<dbReference type="Gene3D" id="3.20.20.80">
    <property type="entry name" value="Glycosidases"/>
    <property type="match status" value="1"/>
</dbReference>
<dbReference type="SUPFAM" id="SSF51011">
    <property type="entry name" value="Glycosyl hydrolase domain"/>
    <property type="match status" value="1"/>
</dbReference>
<dbReference type="RefSeq" id="WP_015109503.1">
    <property type="nucleotide sequence ID" value="NC_019675.1"/>
</dbReference>
<dbReference type="InterPro" id="IPR006048">
    <property type="entry name" value="A-amylase/branching_C"/>
</dbReference>
<dbReference type="KEGG" id="cgc:Cyagr_1929"/>
<dbReference type="Proteomes" id="UP000010388">
    <property type="component" value="Chromosome"/>
</dbReference>
<dbReference type="OrthoDB" id="9800174at2"/>
<dbReference type="InterPro" id="IPR017853">
    <property type="entry name" value="GH"/>
</dbReference>
<dbReference type="InterPro" id="IPR013780">
    <property type="entry name" value="Glyco_hydro_b"/>
</dbReference>
<dbReference type="PANTHER" id="PTHR43002">
    <property type="entry name" value="GLYCOGEN DEBRANCHING ENZYME"/>
    <property type="match status" value="1"/>
</dbReference>
<dbReference type="eggNOG" id="COG0296">
    <property type="taxonomic scope" value="Bacteria"/>
</dbReference>
<accession>K9P7W8</accession>
<gene>
    <name evidence="2" type="ordered locus">Cyagr_1929</name>
</gene>
<name>K9P7W8_CYAGP</name>
<dbReference type="Pfam" id="PF00128">
    <property type="entry name" value="Alpha-amylase"/>
    <property type="match status" value="1"/>
</dbReference>
<dbReference type="GO" id="GO:0005975">
    <property type="term" value="P:carbohydrate metabolic process"/>
    <property type="evidence" value="ECO:0007669"/>
    <property type="project" value="InterPro"/>
</dbReference>
<dbReference type="InterPro" id="IPR006047">
    <property type="entry name" value="GH13_cat_dom"/>
</dbReference>
<protein>
    <submittedName>
        <fullName evidence="2">1,4-alpha-glucan branching enzyme</fullName>
    </submittedName>
</protein>
<proteinExistence type="predicted"/>
<feature type="domain" description="Glycosyl hydrolase family 13 catalytic" evidence="1">
    <location>
        <begin position="151"/>
        <end position="563"/>
    </location>
</feature>
<dbReference type="Pfam" id="PF02806">
    <property type="entry name" value="Alpha-amylase_C"/>
    <property type="match status" value="1"/>
</dbReference>
<organism evidence="2 3">
    <name type="scientific">Cyanobium gracile (strain ATCC 27147 / PCC 6307)</name>
    <dbReference type="NCBI Taxonomy" id="292564"/>
    <lineage>
        <taxon>Bacteria</taxon>
        <taxon>Bacillati</taxon>
        <taxon>Cyanobacteriota</taxon>
        <taxon>Cyanophyceae</taxon>
        <taxon>Synechococcales</taxon>
        <taxon>Prochlorococcaceae</taxon>
        <taxon>Cyanobium</taxon>
    </lineage>
</organism>
<dbReference type="GO" id="GO:0003824">
    <property type="term" value="F:catalytic activity"/>
    <property type="evidence" value="ECO:0007669"/>
    <property type="project" value="InterPro"/>
</dbReference>
<dbReference type="HOGENOM" id="CLU_029368_0_0_3"/>
<evidence type="ECO:0000313" key="3">
    <source>
        <dbReference type="Proteomes" id="UP000010388"/>
    </source>
</evidence>
<dbReference type="Gene3D" id="2.60.40.1180">
    <property type="entry name" value="Golgi alpha-mannosidase II"/>
    <property type="match status" value="1"/>
</dbReference>
<dbReference type="GO" id="GO:0043169">
    <property type="term" value="F:cation binding"/>
    <property type="evidence" value="ECO:0007669"/>
    <property type="project" value="InterPro"/>
</dbReference>
<evidence type="ECO:0000313" key="2">
    <source>
        <dbReference type="EMBL" id="AFY29058.1"/>
    </source>
</evidence>
<dbReference type="SUPFAM" id="SSF51445">
    <property type="entry name" value="(Trans)glycosidases"/>
    <property type="match status" value="1"/>
</dbReference>
<dbReference type="AlphaFoldDB" id="K9P7W8"/>
<reference evidence="3" key="1">
    <citation type="journal article" date="2013" name="Proc. Natl. Acad. Sci. U.S.A.">
        <title>Improving the coverage of the cyanobacterial phylum using diversity-driven genome sequencing.</title>
        <authorList>
            <person name="Shih P.M."/>
            <person name="Wu D."/>
            <person name="Latifi A."/>
            <person name="Axen S.D."/>
            <person name="Fewer D.P."/>
            <person name="Talla E."/>
            <person name="Calteau A."/>
            <person name="Cai F."/>
            <person name="Tandeau de Marsac N."/>
            <person name="Rippka R."/>
            <person name="Herdman M."/>
            <person name="Sivonen K."/>
            <person name="Coursin T."/>
            <person name="Laurent T."/>
            <person name="Goodwin L."/>
            <person name="Nolan M."/>
            <person name="Davenport K.W."/>
            <person name="Han C.S."/>
            <person name="Rubin E.M."/>
            <person name="Eisen J.A."/>
            <person name="Woyke T."/>
            <person name="Gugger M."/>
            <person name="Kerfeld C.A."/>
        </authorList>
    </citation>
    <scope>NUCLEOTIDE SEQUENCE [LARGE SCALE GENOMIC DNA]</scope>
    <source>
        <strain evidence="3">ATCC 27147 / PCC 6307</strain>
    </source>
</reference>
<evidence type="ECO:0000259" key="1">
    <source>
        <dbReference type="SMART" id="SM00642"/>
    </source>
</evidence>